<dbReference type="AlphaFoldDB" id="D7G051"/>
<sequence>MARDTGRARGRAAAVAFFLSRAVAGRWLRAWVERRRRRLEATRAAEDHRARAAVSPGAARWRRQRRRDQQLRMEAAWSSWRATTRGRRTSRSARRAVVEAVESRLRSGAIGAWRGFADGRLRRRGLLAEAAQSRARRLKGKGLRGLKGGALDARAPRDAVWVGDEHWRRRGAAIVVARLRNLTESRRRMVRRAAALCLRVAARAGLTRWRQSARDSRVAREACVKGEAWRREKARRDGVSMLSGRLGGRAEQKRAIRVGTRHLSRRLAGRAVAAWRGWTRRRAAAADLYEGASALHRSWVLSAGMRALDRVARARTSRREAIVVAERHLLRFYGLGRWRAAAASRRRARSRAEIATVHWARTLSSKVLISWEAAALQQWAETRQEEAAARHERLAGKRRALRAWMARVRSRPRCLLCVRSRSGYH</sequence>
<gene>
    <name evidence="1" type="ORF">Esi_0393_0025</name>
</gene>
<organism evidence="1 2">
    <name type="scientific">Ectocarpus siliculosus</name>
    <name type="common">Brown alga</name>
    <name type="synonym">Conferva siliculosa</name>
    <dbReference type="NCBI Taxonomy" id="2880"/>
    <lineage>
        <taxon>Eukaryota</taxon>
        <taxon>Sar</taxon>
        <taxon>Stramenopiles</taxon>
        <taxon>Ochrophyta</taxon>
        <taxon>PX clade</taxon>
        <taxon>Phaeophyceae</taxon>
        <taxon>Ectocarpales</taxon>
        <taxon>Ectocarpaceae</taxon>
        <taxon>Ectocarpus</taxon>
    </lineage>
</organism>
<evidence type="ECO:0008006" key="3">
    <source>
        <dbReference type="Google" id="ProtNLM"/>
    </source>
</evidence>
<keyword evidence="2" id="KW-1185">Reference proteome</keyword>
<name>D7G051_ECTSI</name>
<evidence type="ECO:0000313" key="1">
    <source>
        <dbReference type="EMBL" id="CBJ32933.1"/>
    </source>
</evidence>
<dbReference type="Proteomes" id="UP000002630">
    <property type="component" value="Linkage Group LG26"/>
</dbReference>
<proteinExistence type="predicted"/>
<dbReference type="InParanoid" id="D7G051"/>
<accession>D7G051</accession>
<reference evidence="1 2" key="1">
    <citation type="journal article" date="2010" name="Nature">
        <title>The Ectocarpus genome and the independent evolution of multicellularity in brown algae.</title>
        <authorList>
            <person name="Cock J.M."/>
            <person name="Sterck L."/>
            <person name="Rouze P."/>
            <person name="Scornet D."/>
            <person name="Allen A.E."/>
            <person name="Amoutzias G."/>
            <person name="Anthouard V."/>
            <person name="Artiguenave F."/>
            <person name="Aury J.M."/>
            <person name="Badger J.H."/>
            <person name="Beszteri B."/>
            <person name="Billiau K."/>
            <person name="Bonnet E."/>
            <person name="Bothwell J.H."/>
            <person name="Bowler C."/>
            <person name="Boyen C."/>
            <person name="Brownlee C."/>
            <person name="Carrano C.J."/>
            <person name="Charrier B."/>
            <person name="Cho G.Y."/>
            <person name="Coelho S.M."/>
            <person name="Collen J."/>
            <person name="Corre E."/>
            <person name="Da Silva C."/>
            <person name="Delage L."/>
            <person name="Delaroque N."/>
            <person name="Dittami S.M."/>
            <person name="Doulbeau S."/>
            <person name="Elias M."/>
            <person name="Farnham G."/>
            <person name="Gachon C.M."/>
            <person name="Gschloessl B."/>
            <person name="Heesch S."/>
            <person name="Jabbari K."/>
            <person name="Jubin C."/>
            <person name="Kawai H."/>
            <person name="Kimura K."/>
            <person name="Kloareg B."/>
            <person name="Kupper F.C."/>
            <person name="Lang D."/>
            <person name="Le Bail A."/>
            <person name="Leblanc C."/>
            <person name="Lerouge P."/>
            <person name="Lohr M."/>
            <person name="Lopez P.J."/>
            <person name="Martens C."/>
            <person name="Maumus F."/>
            <person name="Michel G."/>
            <person name="Miranda-Saavedra D."/>
            <person name="Morales J."/>
            <person name="Moreau H."/>
            <person name="Motomura T."/>
            <person name="Nagasato C."/>
            <person name="Napoli C.A."/>
            <person name="Nelson D.R."/>
            <person name="Nyvall-Collen P."/>
            <person name="Peters A.F."/>
            <person name="Pommier C."/>
            <person name="Potin P."/>
            <person name="Poulain J."/>
            <person name="Quesneville H."/>
            <person name="Read B."/>
            <person name="Rensing S.A."/>
            <person name="Ritter A."/>
            <person name="Rousvoal S."/>
            <person name="Samanta M."/>
            <person name="Samson G."/>
            <person name="Schroeder D.C."/>
            <person name="Segurens B."/>
            <person name="Strittmatter M."/>
            <person name="Tonon T."/>
            <person name="Tregear J.W."/>
            <person name="Valentin K."/>
            <person name="von Dassow P."/>
            <person name="Yamagishi T."/>
            <person name="Van de Peer Y."/>
            <person name="Wincker P."/>
        </authorList>
    </citation>
    <scope>NUCLEOTIDE SEQUENCE [LARGE SCALE GENOMIC DNA]</scope>
    <source>
        <strain evidence="2">Ec32 / CCAP1310/4</strain>
    </source>
</reference>
<dbReference type="EMBL" id="FN648590">
    <property type="protein sequence ID" value="CBJ32933.1"/>
    <property type="molecule type" value="Genomic_DNA"/>
</dbReference>
<evidence type="ECO:0000313" key="2">
    <source>
        <dbReference type="Proteomes" id="UP000002630"/>
    </source>
</evidence>
<protein>
    <recommendedName>
        <fullName evidence="3">Sfi1 spindle body domain-containing protein</fullName>
    </recommendedName>
</protein>
<dbReference type="EMBL" id="FN649751">
    <property type="protein sequence ID" value="CBJ32933.1"/>
    <property type="molecule type" value="Genomic_DNA"/>
</dbReference>